<evidence type="ECO:0000256" key="6">
    <source>
        <dbReference type="ARBA" id="ARBA00022723"/>
    </source>
</evidence>
<accession>A0A507DW49</accession>
<name>A0A507DW49_9FUNG</name>
<keyword evidence="9" id="KW-0456">Lyase</keyword>
<keyword evidence="6" id="KW-0479">Metal-binding</keyword>
<keyword evidence="11" id="KW-1185">Reference proteome</keyword>
<evidence type="ECO:0000256" key="7">
    <source>
        <dbReference type="ARBA" id="ARBA00022833"/>
    </source>
</evidence>
<dbReference type="PROSITE" id="PS00988">
    <property type="entry name" value="PTPS_2"/>
    <property type="match status" value="1"/>
</dbReference>
<evidence type="ECO:0000256" key="4">
    <source>
        <dbReference type="ARBA" id="ARBA00013100"/>
    </source>
</evidence>
<comment type="cofactor">
    <cofactor evidence="1">
        <name>Zn(2+)</name>
        <dbReference type="ChEBI" id="CHEBI:29105"/>
    </cofactor>
</comment>
<proteinExistence type="inferred from homology"/>
<evidence type="ECO:0000256" key="9">
    <source>
        <dbReference type="ARBA" id="ARBA00023239"/>
    </source>
</evidence>
<comment type="caution">
    <text evidence="10">The sequence shown here is derived from an EMBL/GenBank/DDBJ whole genome shotgun (WGS) entry which is preliminary data.</text>
</comment>
<keyword evidence="8" id="KW-0783">Tetrahydrobiopterin biosynthesis</keyword>
<dbReference type="GO" id="GO:0003874">
    <property type="term" value="F:6-pyruvoyltetrahydropterin synthase activity"/>
    <property type="evidence" value="ECO:0007669"/>
    <property type="project" value="UniProtKB-EC"/>
</dbReference>
<dbReference type="InterPro" id="IPR038418">
    <property type="entry name" value="6-PTP_synth/QueD_sf"/>
</dbReference>
<evidence type="ECO:0000313" key="10">
    <source>
        <dbReference type="EMBL" id="TPX55532.1"/>
    </source>
</evidence>
<evidence type="ECO:0000256" key="3">
    <source>
        <dbReference type="ARBA" id="ARBA00009164"/>
    </source>
</evidence>
<evidence type="ECO:0000256" key="8">
    <source>
        <dbReference type="ARBA" id="ARBA00023007"/>
    </source>
</evidence>
<dbReference type="UniPathway" id="UPA00849">
    <property type="reaction ID" value="UER00819"/>
</dbReference>
<dbReference type="EMBL" id="QEAQ01000105">
    <property type="protein sequence ID" value="TPX55532.1"/>
    <property type="molecule type" value="Genomic_DNA"/>
</dbReference>
<dbReference type="CDD" id="cd00470">
    <property type="entry name" value="PTPS"/>
    <property type="match status" value="1"/>
</dbReference>
<comment type="similarity">
    <text evidence="3">Belongs to the PTPS family.</text>
</comment>
<gene>
    <name evidence="10" type="ORF">PhCBS80983_g05242</name>
</gene>
<dbReference type="AlphaFoldDB" id="A0A507DW49"/>
<comment type="pathway">
    <text evidence="2">Cofactor biosynthesis; tetrahydrobiopterin biosynthesis; tetrahydrobiopterin from 7,8-dihydroneopterin triphosphate: step 1/3.</text>
</comment>
<reference evidence="10 11" key="1">
    <citation type="journal article" date="2019" name="Sci. Rep.">
        <title>Comparative genomics of chytrid fungi reveal insights into the obligate biotrophic and pathogenic lifestyle of Synchytrium endobioticum.</title>
        <authorList>
            <person name="van de Vossenberg B.T.L.H."/>
            <person name="Warris S."/>
            <person name="Nguyen H.D.T."/>
            <person name="van Gent-Pelzer M.P.E."/>
            <person name="Joly D.L."/>
            <person name="van de Geest H.C."/>
            <person name="Bonants P.J.M."/>
            <person name="Smith D.S."/>
            <person name="Levesque C.A."/>
            <person name="van der Lee T.A.J."/>
        </authorList>
    </citation>
    <scope>NUCLEOTIDE SEQUENCE [LARGE SCALE GENOMIC DNA]</scope>
    <source>
        <strain evidence="10 11">CBS 809.83</strain>
    </source>
</reference>
<keyword evidence="7" id="KW-0862">Zinc</keyword>
<dbReference type="Pfam" id="PF01242">
    <property type="entry name" value="PTPS"/>
    <property type="match status" value="1"/>
</dbReference>
<dbReference type="InterPro" id="IPR022469">
    <property type="entry name" value="PTPS_His_AS"/>
</dbReference>
<dbReference type="PANTHER" id="PTHR12589:SF7">
    <property type="entry name" value="6-PYRUVOYL TETRAHYDROBIOPTERIN SYNTHASE"/>
    <property type="match status" value="1"/>
</dbReference>
<dbReference type="GO" id="GO:0006729">
    <property type="term" value="P:tetrahydrobiopterin biosynthetic process"/>
    <property type="evidence" value="ECO:0007669"/>
    <property type="project" value="UniProtKB-UniPathway"/>
</dbReference>
<protein>
    <recommendedName>
        <fullName evidence="5">6-pyruvoyl tetrahydrobiopterin synthase</fullName>
        <ecNumber evidence="4">4.2.3.12</ecNumber>
    </recommendedName>
</protein>
<dbReference type="PANTHER" id="PTHR12589">
    <property type="entry name" value="PYRUVOYL TETRAHYDROBIOPTERIN SYNTHASE"/>
    <property type="match status" value="1"/>
</dbReference>
<dbReference type="GO" id="GO:0005739">
    <property type="term" value="C:mitochondrion"/>
    <property type="evidence" value="ECO:0007669"/>
    <property type="project" value="TreeGrafter"/>
</dbReference>
<sequence>MPIVYLSRREHFSAAHRLHSPKLSDAENLAIYGKCNHKHGHGHNYKVEVVVKGELDPTTGMVLNITELKECMKVAIMDVMDHKNLDMDIEYFHDKPSTAENIAVFMWMSLAKILPKGELHEIVLHETDNNVVIYRGE</sequence>
<dbReference type="EC" id="4.2.3.12" evidence="4"/>
<evidence type="ECO:0000256" key="5">
    <source>
        <dbReference type="ARBA" id="ARBA00015587"/>
    </source>
</evidence>
<dbReference type="FunFam" id="3.30.479.10:FF:000003">
    <property type="entry name" value="6-pyruvoyl tetrahydrobiopterin synthase"/>
    <property type="match status" value="1"/>
</dbReference>
<evidence type="ECO:0000256" key="1">
    <source>
        <dbReference type="ARBA" id="ARBA00001947"/>
    </source>
</evidence>
<dbReference type="Gene3D" id="3.30.479.10">
    <property type="entry name" value="6-pyruvoyl tetrahydropterin synthase/QueD"/>
    <property type="match status" value="1"/>
</dbReference>
<evidence type="ECO:0000256" key="2">
    <source>
        <dbReference type="ARBA" id="ARBA00005126"/>
    </source>
</evidence>
<dbReference type="Proteomes" id="UP000318582">
    <property type="component" value="Unassembled WGS sequence"/>
</dbReference>
<organism evidence="10 11">
    <name type="scientific">Powellomyces hirtus</name>
    <dbReference type="NCBI Taxonomy" id="109895"/>
    <lineage>
        <taxon>Eukaryota</taxon>
        <taxon>Fungi</taxon>
        <taxon>Fungi incertae sedis</taxon>
        <taxon>Chytridiomycota</taxon>
        <taxon>Chytridiomycota incertae sedis</taxon>
        <taxon>Chytridiomycetes</taxon>
        <taxon>Spizellomycetales</taxon>
        <taxon>Powellomycetaceae</taxon>
        <taxon>Powellomyces</taxon>
    </lineage>
</organism>
<dbReference type="GO" id="GO:0046872">
    <property type="term" value="F:metal ion binding"/>
    <property type="evidence" value="ECO:0007669"/>
    <property type="project" value="UniProtKB-KW"/>
</dbReference>
<dbReference type="SUPFAM" id="SSF55620">
    <property type="entry name" value="Tetrahydrobiopterin biosynthesis enzymes-like"/>
    <property type="match status" value="1"/>
</dbReference>
<dbReference type="STRING" id="109895.A0A507DW49"/>
<dbReference type="InterPro" id="IPR007115">
    <property type="entry name" value="6-PTP_synth/QueD"/>
</dbReference>
<evidence type="ECO:0000313" key="11">
    <source>
        <dbReference type="Proteomes" id="UP000318582"/>
    </source>
</evidence>